<proteinExistence type="predicted"/>
<protein>
    <submittedName>
        <fullName evidence="1">Uncharacterized protein</fullName>
    </submittedName>
</protein>
<evidence type="ECO:0000313" key="1">
    <source>
        <dbReference type="EMBL" id="MCV2884954.1"/>
    </source>
</evidence>
<evidence type="ECO:0000313" key="2">
    <source>
        <dbReference type="Proteomes" id="UP001652504"/>
    </source>
</evidence>
<keyword evidence="2" id="KW-1185">Reference proteome</keyword>
<comment type="caution">
    <text evidence="1">The sequence shown here is derived from an EMBL/GenBank/DDBJ whole genome shotgun (WGS) entry which is preliminary data.</text>
</comment>
<gene>
    <name evidence="1" type="ORF">OE749_09620</name>
</gene>
<accession>A0ABT3A8E1</accession>
<organism evidence="1 2">
    <name type="scientific">Fluctibacter corallii</name>
    <dbReference type="NCBI Taxonomy" id="2984329"/>
    <lineage>
        <taxon>Bacteria</taxon>
        <taxon>Pseudomonadati</taxon>
        <taxon>Pseudomonadota</taxon>
        <taxon>Gammaproteobacteria</taxon>
        <taxon>Alteromonadales</taxon>
        <taxon>Alteromonadaceae</taxon>
        <taxon>Fluctibacter</taxon>
    </lineage>
</organism>
<dbReference type="Proteomes" id="UP001652504">
    <property type="component" value="Unassembled WGS sequence"/>
</dbReference>
<sequence>MFSFFRSKLTAEQQELLNTVQNSGAKVRVVGRGTVEVDQDSIINSKQYADAVKMAEQLVANKI</sequence>
<name>A0ABT3A8E1_9ALTE</name>
<dbReference type="EMBL" id="JAOWKX010000004">
    <property type="protein sequence ID" value="MCV2884954.1"/>
    <property type="molecule type" value="Genomic_DNA"/>
</dbReference>
<reference evidence="1 2" key="1">
    <citation type="submission" date="2022-10" db="EMBL/GenBank/DDBJ databases">
        <title>Aestuariibacter sp. AA17 isolated from Montipora capitata coral fragment.</title>
        <authorList>
            <person name="Emsley S.A."/>
            <person name="Pfannmuller K.M."/>
            <person name="Loughran R.M."/>
            <person name="Shlafstein M."/>
            <person name="Papke E."/>
            <person name="Saw J.H."/>
            <person name="Ushijima B."/>
            <person name="Videau P."/>
        </authorList>
    </citation>
    <scope>NUCLEOTIDE SEQUENCE [LARGE SCALE GENOMIC DNA]</scope>
    <source>
        <strain evidence="1 2">AA17</strain>
    </source>
</reference>
<dbReference type="RefSeq" id="WP_263712234.1">
    <property type="nucleotide sequence ID" value="NZ_JAOWKX010000004.1"/>
</dbReference>